<dbReference type="Proteomes" id="UP000762110">
    <property type="component" value="Unassembled WGS sequence"/>
</dbReference>
<gene>
    <name evidence="1" type="ORF">HQN85_08670</name>
</gene>
<dbReference type="RefSeq" id="WP_173271267.1">
    <property type="nucleotide sequence ID" value="NZ_JABMKV010000002.1"/>
</dbReference>
<sequence length="248" mass="27266">MSSTNETGHAKNEANFQTLISFVKAYGATYNPSKIAIHLGNLQAKAKQAKDTINNINQLLPAHSNAVAIREIAFEPLSKLSTKIINSLKATDTPQQVIDNATTNHRKLQGKRATAILSEEEKKTLLSEGKVVNQISTAQLSYDNLLDNFYKQIQLLASIPQYTPNETELKVATLTAQYNDLKAKNDSVVNQNTGLSNARIARNEVLYNKETGLVATASDVKLYIKSVFGPTSSQYKQISGLTFTHVRV</sequence>
<evidence type="ECO:0000313" key="1">
    <source>
        <dbReference type="EMBL" id="NQX31796.1"/>
    </source>
</evidence>
<evidence type="ECO:0000313" key="2">
    <source>
        <dbReference type="Proteomes" id="UP000762110"/>
    </source>
</evidence>
<accession>A0ABX2DFP5</accession>
<reference evidence="1 2" key="1">
    <citation type="submission" date="2020-05" db="EMBL/GenBank/DDBJ databases">
        <title>Description of Pedobacter foliorum sp. nov.</title>
        <authorList>
            <person name="Qi S."/>
            <person name="Carlier A."/>
            <person name="Cnockaert M."/>
            <person name="Vandamme P."/>
        </authorList>
    </citation>
    <scope>NUCLEOTIDE SEQUENCE [LARGE SCALE GENOMIC DNA]</scope>
    <source>
        <strain evidence="1 2">LMG 31300</strain>
    </source>
</reference>
<proteinExistence type="predicted"/>
<comment type="caution">
    <text evidence="1">The sequence shown here is derived from an EMBL/GenBank/DDBJ whole genome shotgun (WGS) entry which is preliminary data.</text>
</comment>
<organism evidence="1 2">
    <name type="scientific">Pedobacter boryungensis</name>
    <dbReference type="NCBI Taxonomy" id="869962"/>
    <lineage>
        <taxon>Bacteria</taxon>
        <taxon>Pseudomonadati</taxon>
        <taxon>Bacteroidota</taxon>
        <taxon>Sphingobacteriia</taxon>
        <taxon>Sphingobacteriales</taxon>
        <taxon>Sphingobacteriaceae</taxon>
        <taxon>Pedobacter</taxon>
    </lineage>
</organism>
<dbReference type="EMBL" id="JABMKV010000002">
    <property type="protein sequence ID" value="NQX31796.1"/>
    <property type="molecule type" value="Genomic_DNA"/>
</dbReference>
<protein>
    <submittedName>
        <fullName evidence="1">Uncharacterized protein</fullName>
    </submittedName>
</protein>
<name>A0ABX2DFP5_9SPHI</name>
<keyword evidence="2" id="KW-1185">Reference proteome</keyword>